<dbReference type="EMBL" id="JAUCEY010000007">
    <property type="protein sequence ID" value="MDM5450958.1"/>
    <property type="molecule type" value="Genomic_DNA"/>
</dbReference>
<proteinExistence type="predicted"/>
<gene>
    <name evidence="1" type="ORF">QUF89_01650</name>
</gene>
<evidence type="ECO:0000313" key="1">
    <source>
        <dbReference type="EMBL" id="MDM5450958.1"/>
    </source>
</evidence>
<dbReference type="RefSeq" id="WP_061466377.1">
    <property type="nucleotide sequence ID" value="NZ_CP011009.1"/>
</dbReference>
<protein>
    <submittedName>
        <fullName evidence="1">Uncharacterized protein</fullName>
    </submittedName>
</protein>
<sequence>MNARRSLSAKKQTIPNGTYLKEEVVNTRGIMLEPVFIWEHENGNLNKIAGNLKAFILKI</sequence>
<dbReference type="KEGG" id="bsj:UP17_25265"/>
<comment type="caution">
    <text evidence="1">The sequence shown here is derived from an EMBL/GenBank/DDBJ whole genome shotgun (WGS) entry which is preliminary data.</text>
</comment>
<organism evidence="1 2">
    <name type="scientific">Peribacillus simplex</name>
    <dbReference type="NCBI Taxonomy" id="1478"/>
    <lineage>
        <taxon>Bacteria</taxon>
        <taxon>Bacillati</taxon>
        <taxon>Bacillota</taxon>
        <taxon>Bacilli</taxon>
        <taxon>Bacillales</taxon>
        <taxon>Bacillaceae</taxon>
        <taxon>Peribacillus</taxon>
    </lineage>
</organism>
<dbReference type="AlphaFoldDB" id="A0AAW7ILA0"/>
<name>A0AAW7ILA0_9BACI</name>
<evidence type="ECO:0000313" key="2">
    <source>
        <dbReference type="Proteomes" id="UP001234602"/>
    </source>
</evidence>
<accession>A0AAW7ILA0</accession>
<dbReference type="Proteomes" id="UP001234602">
    <property type="component" value="Unassembled WGS sequence"/>
</dbReference>
<reference evidence="1" key="1">
    <citation type="submission" date="2023-06" db="EMBL/GenBank/DDBJ databases">
        <title>Comparative genomics of Bacillaceae isolates and their secondary metabolite potential.</title>
        <authorList>
            <person name="Song L."/>
            <person name="Nielsen L.J."/>
            <person name="Mohite O."/>
            <person name="Xu X."/>
            <person name="Weber T."/>
            <person name="Kovacs A.T."/>
        </authorList>
    </citation>
    <scope>NUCLEOTIDE SEQUENCE</scope>
    <source>
        <strain evidence="1">D8_B_37</strain>
    </source>
</reference>